<dbReference type="EMBL" id="DF157134">
    <property type="protein sequence ID" value="GAB69413.1"/>
    <property type="molecule type" value="Genomic_DNA"/>
</dbReference>
<reference evidence="1 2" key="1">
    <citation type="journal article" date="2012" name="Nat. Genet.">
        <title>Plasmodium cynomolgi genome sequences provide insight into Plasmodium vivax and the monkey malaria clade.</title>
        <authorList>
            <person name="Tachibana S."/>
            <person name="Sullivan S.A."/>
            <person name="Kawai S."/>
            <person name="Nakamura S."/>
            <person name="Kim H.R."/>
            <person name="Goto N."/>
            <person name="Arisue N."/>
            <person name="Palacpac N.M.Q."/>
            <person name="Honma H."/>
            <person name="Yagi M."/>
            <person name="Tougan T."/>
            <person name="Katakai Y."/>
            <person name="Kaneko O."/>
            <person name="Mita T."/>
            <person name="Kita K."/>
            <person name="Yasutomi Y."/>
            <person name="Sutton P.L."/>
            <person name="Shakhbatyan R."/>
            <person name="Horii T."/>
            <person name="Yasunaga T."/>
            <person name="Barnwell J.W."/>
            <person name="Escalante A.A."/>
            <person name="Carlton J.M."/>
            <person name="Tanabe K."/>
        </authorList>
    </citation>
    <scope>NUCLEOTIDE SEQUENCE [LARGE SCALE GENOMIC DNA]</scope>
    <source>
        <strain evidence="1 2">B</strain>
    </source>
</reference>
<protein>
    <submittedName>
        <fullName evidence="1">CYIR protein</fullName>
    </submittedName>
</protein>
<evidence type="ECO:0000313" key="2">
    <source>
        <dbReference type="Proteomes" id="UP000006319"/>
    </source>
</evidence>
<dbReference type="PhylomeDB" id="K6UNE4"/>
<dbReference type="GeneID" id="14695955"/>
<dbReference type="AlphaFoldDB" id="K6UNE4"/>
<dbReference type="RefSeq" id="XP_004227631.1">
    <property type="nucleotide sequence ID" value="XM_004227583.1"/>
</dbReference>
<evidence type="ECO:0000313" key="1">
    <source>
        <dbReference type="EMBL" id="GAB69413.1"/>
    </source>
</evidence>
<organism evidence="1 2">
    <name type="scientific">Plasmodium cynomolgi (strain B)</name>
    <dbReference type="NCBI Taxonomy" id="1120755"/>
    <lineage>
        <taxon>Eukaryota</taxon>
        <taxon>Sar</taxon>
        <taxon>Alveolata</taxon>
        <taxon>Apicomplexa</taxon>
        <taxon>Aconoidasida</taxon>
        <taxon>Haemosporida</taxon>
        <taxon>Plasmodiidae</taxon>
        <taxon>Plasmodium</taxon>
        <taxon>Plasmodium (Plasmodium)</taxon>
    </lineage>
</organism>
<dbReference type="InterPro" id="IPR008780">
    <property type="entry name" value="Plasmodium_Vir"/>
</dbReference>
<name>K6UNE4_PLACD</name>
<dbReference type="OrthoDB" id="388740at2759"/>
<gene>
    <name evidence="1" type="ORF">PCYB_001610</name>
</gene>
<proteinExistence type="predicted"/>
<dbReference type="KEGG" id="pcy:PCYB_001610"/>
<accession>K6UNE4</accession>
<keyword evidence="2" id="KW-1185">Reference proteome</keyword>
<dbReference type="Pfam" id="PF05795">
    <property type="entry name" value="Plasmodium_Vir"/>
    <property type="match status" value="1"/>
</dbReference>
<sequence>MTKKSEETTRKNLEDSLKALELDKIYKDFFTKDVSSIYDEKCDAFNTLGTEKENVKKVCTKLVRFVKKISELEKEEESAKYCKYLPYWLYDEIGGIHLDHTTNFFKIRYAQELIRIGNAVNKEINEK</sequence>
<dbReference type="VEuPathDB" id="PlasmoDB:PCYB_001610"/>
<dbReference type="Proteomes" id="UP000006319">
    <property type="component" value="Unassembled WGS sequence"/>
</dbReference>